<feature type="transmembrane region" description="Helical" evidence="6">
    <location>
        <begin position="130"/>
        <end position="148"/>
    </location>
</feature>
<feature type="transmembrane region" description="Helical" evidence="6">
    <location>
        <begin position="160"/>
        <end position="181"/>
    </location>
</feature>
<feature type="transmembrane region" description="Helical" evidence="6">
    <location>
        <begin position="267"/>
        <end position="289"/>
    </location>
</feature>
<evidence type="ECO:0000256" key="3">
    <source>
        <dbReference type="ARBA" id="ARBA00022989"/>
    </source>
</evidence>
<feature type="transmembrane region" description="Helical" evidence="6">
    <location>
        <begin position="404"/>
        <end position="430"/>
    </location>
</feature>
<dbReference type="Gene3D" id="1.20.5.2700">
    <property type="match status" value="1"/>
</dbReference>
<evidence type="ECO:0000259" key="7">
    <source>
        <dbReference type="Pfam" id="PF00361"/>
    </source>
</evidence>
<dbReference type="GO" id="GO:0015990">
    <property type="term" value="P:electron transport coupled proton transport"/>
    <property type="evidence" value="ECO:0007669"/>
    <property type="project" value="TreeGrafter"/>
</dbReference>
<evidence type="ECO:0000313" key="10">
    <source>
        <dbReference type="Proteomes" id="UP000321617"/>
    </source>
</evidence>
<keyword evidence="3 6" id="KW-1133">Transmembrane helix</keyword>
<evidence type="ECO:0000313" key="9">
    <source>
        <dbReference type="EMBL" id="TWJ10438.1"/>
    </source>
</evidence>
<name>A0A562UXZ2_9ACTN</name>
<sequence length="599" mass="60976">MSASIWLLPLAPAACALAGLLVPPSGRRPAAAIAVTGTAIAFVTAVALAFGGGTYHFATRLAGFGDITVHAAVTVTPVAAYVAVAVATVALLVQVYSYAYLRDDDRYVPYAAQVALFTAAMLLVVVSDDLVLLLIGWELMGACSYLLIGHDRRLPEAPAAAVKAFLVTRVGDVGLLLGIALLGFHTGSFRIPEVLAALPDMTPGTVTAAALLVLAGAAGKSAQFPLHSWLPDAMAGPTPVSALIHAATMVAAGAFLLFRLLPLYTGAAAVVVALVAAVTMIGAALAALASDDLKRVLAWSTVSQVAFMFGGIAVAAGDAAVFHLLSHAAFKALLFLAAGAVIHVAGGNSLAAMGGLRHGAPVLFTTMTLGFAALAGIPPLSGFWSKESILGAAAGAGGLTGNLVLWAGIVTVALTAAYATRAWLLVFLGAPRGSTGHDPEPLMRWPLLILAVPTVLLGVAAFAGPVSGEPPHLWPTLPVLAATALGAAAVYLWWRREPATDPATRLGAARPLFAAGFGFDTLQRALVVIPVTLLGRFASWADVTIVDGAVDGSGHVTSATARRIAGWHLAGLPRHLWFTAAGAVLLAAVGTAAYLGMWA</sequence>
<dbReference type="InterPro" id="IPR001750">
    <property type="entry name" value="ND/Mrp_TM"/>
</dbReference>
<reference evidence="9 10" key="1">
    <citation type="journal article" date="2013" name="Stand. Genomic Sci.">
        <title>Genomic Encyclopedia of Type Strains, Phase I: The one thousand microbial genomes (KMG-I) project.</title>
        <authorList>
            <person name="Kyrpides N.C."/>
            <person name="Woyke T."/>
            <person name="Eisen J.A."/>
            <person name="Garrity G."/>
            <person name="Lilburn T.G."/>
            <person name="Beck B.J."/>
            <person name="Whitman W.B."/>
            <person name="Hugenholtz P."/>
            <person name="Klenk H.P."/>
        </authorList>
    </citation>
    <scope>NUCLEOTIDE SEQUENCE [LARGE SCALE GENOMIC DNA]</scope>
    <source>
        <strain evidence="9 10">DSM 45044</strain>
    </source>
</reference>
<evidence type="ECO:0000256" key="4">
    <source>
        <dbReference type="ARBA" id="ARBA00023136"/>
    </source>
</evidence>
<dbReference type="Pfam" id="PF00361">
    <property type="entry name" value="Proton_antipo_M"/>
    <property type="match status" value="1"/>
</dbReference>
<feature type="transmembrane region" description="Helical" evidence="6">
    <location>
        <begin position="107"/>
        <end position="124"/>
    </location>
</feature>
<dbReference type="NCBIfam" id="TIGR01974">
    <property type="entry name" value="NDH_I_L"/>
    <property type="match status" value="1"/>
</dbReference>
<feature type="transmembrane region" description="Helical" evidence="6">
    <location>
        <begin position="296"/>
        <end position="316"/>
    </location>
</feature>
<dbReference type="PANTHER" id="PTHR42829">
    <property type="entry name" value="NADH-UBIQUINONE OXIDOREDUCTASE CHAIN 5"/>
    <property type="match status" value="1"/>
</dbReference>
<protein>
    <submittedName>
        <fullName evidence="9">NADH dehydrogenase subunit L</fullName>
    </submittedName>
</protein>
<dbReference type="GO" id="GO:0016020">
    <property type="term" value="C:membrane"/>
    <property type="evidence" value="ECO:0007669"/>
    <property type="project" value="UniProtKB-SubCell"/>
</dbReference>
<dbReference type="RefSeq" id="WP_147140968.1">
    <property type="nucleotide sequence ID" value="NZ_BAABIJ010000003.1"/>
</dbReference>
<feature type="transmembrane region" description="Helical" evidence="6">
    <location>
        <begin position="328"/>
        <end position="350"/>
    </location>
</feature>
<feature type="transmembrane region" description="Helical" evidence="6">
    <location>
        <begin position="362"/>
        <end position="384"/>
    </location>
</feature>
<keyword evidence="2 5" id="KW-0812">Transmembrane</keyword>
<dbReference type="Pfam" id="PF00662">
    <property type="entry name" value="Proton_antipo_N"/>
    <property type="match status" value="1"/>
</dbReference>
<keyword evidence="4 6" id="KW-0472">Membrane</keyword>
<dbReference type="OrthoDB" id="9811798at2"/>
<dbReference type="EMBL" id="VLLL01000007">
    <property type="protein sequence ID" value="TWJ10438.1"/>
    <property type="molecule type" value="Genomic_DNA"/>
</dbReference>
<keyword evidence="10" id="KW-1185">Reference proteome</keyword>
<feature type="transmembrane region" description="Helical" evidence="6">
    <location>
        <begin position="476"/>
        <end position="494"/>
    </location>
</feature>
<dbReference type="GO" id="GO:0012505">
    <property type="term" value="C:endomembrane system"/>
    <property type="evidence" value="ECO:0007669"/>
    <property type="project" value="UniProtKB-SubCell"/>
</dbReference>
<dbReference type="InterPro" id="IPR003945">
    <property type="entry name" value="NU5C-like"/>
</dbReference>
<feature type="transmembrane region" description="Helical" evidence="6">
    <location>
        <begin position="240"/>
        <end position="261"/>
    </location>
</feature>
<dbReference type="InterPro" id="IPR001516">
    <property type="entry name" value="Proton_antipo_N"/>
</dbReference>
<dbReference type="AlphaFoldDB" id="A0A562UXZ2"/>
<evidence type="ECO:0000256" key="5">
    <source>
        <dbReference type="RuleBase" id="RU000320"/>
    </source>
</evidence>
<evidence type="ECO:0000256" key="1">
    <source>
        <dbReference type="ARBA" id="ARBA00004127"/>
    </source>
</evidence>
<organism evidence="9 10">
    <name type="scientific">Stackebrandtia albiflava</name>
    <dbReference type="NCBI Taxonomy" id="406432"/>
    <lineage>
        <taxon>Bacteria</taxon>
        <taxon>Bacillati</taxon>
        <taxon>Actinomycetota</taxon>
        <taxon>Actinomycetes</taxon>
        <taxon>Glycomycetales</taxon>
        <taxon>Glycomycetaceae</taxon>
        <taxon>Stackebrandtia</taxon>
    </lineage>
</organism>
<dbReference type="Proteomes" id="UP000321617">
    <property type="component" value="Unassembled WGS sequence"/>
</dbReference>
<comment type="subcellular location">
    <subcellularLocation>
        <location evidence="1">Endomembrane system</location>
        <topology evidence="1">Multi-pass membrane protein</topology>
    </subcellularLocation>
    <subcellularLocation>
        <location evidence="5">Membrane</location>
        <topology evidence="5">Multi-pass membrane protein</topology>
    </subcellularLocation>
</comment>
<feature type="domain" description="NADH-Ubiquinone oxidoreductase (complex I) chain 5 N-terminal" evidence="8">
    <location>
        <begin position="64"/>
        <end position="108"/>
    </location>
</feature>
<feature type="transmembrane region" description="Helical" evidence="6">
    <location>
        <begin position="201"/>
        <end position="219"/>
    </location>
</feature>
<evidence type="ECO:0000259" key="8">
    <source>
        <dbReference type="Pfam" id="PF00662"/>
    </source>
</evidence>
<feature type="transmembrane region" description="Helical" evidence="6">
    <location>
        <begin position="78"/>
        <end position="100"/>
    </location>
</feature>
<proteinExistence type="predicted"/>
<comment type="caution">
    <text evidence="9">The sequence shown here is derived from an EMBL/GenBank/DDBJ whole genome shotgun (WGS) entry which is preliminary data.</text>
</comment>
<dbReference type="PRINTS" id="PR01434">
    <property type="entry name" value="NADHDHGNASE5"/>
</dbReference>
<gene>
    <name evidence="9" type="ORF">LX16_3855</name>
</gene>
<feature type="transmembrane region" description="Helical" evidence="6">
    <location>
        <begin position="30"/>
        <end position="58"/>
    </location>
</feature>
<accession>A0A562UXZ2</accession>
<feature type="transmembrane region" description="Helical" evidence="6">
    <location>
        <begin position="576"/>
        <end position="597"/>
    </location>
</feature>
<feature type="domain" description="NADH:quinone oxidoreductase/Mrp antiporter transmembrane" evidence="7">
    <location>
        <begin position="127"/>
        <end position="404"/>
    </location>
</feature>
<dbReference type="GO" id="GO:0008137">
    <property type="term" value="F:NADH dehydrogenase (ubiquinone) activity"/>
    <property type="evidence" value="ECO:0007669"/>
    <property type="project" value="InterPro"/>
</dbReference>
<feature type="transmembrane region" description="Helical" evidence="6">
    <location>
        <begin position="442"/>
        <end position="464"/>
    </location>
</feature>
<evidence type="ECO:0000256" key="2">
    <source>
        <dbReference type="ARBA" id="ARBA00022692"/>
    </source>
</evidence>
<dbReference type="PANTHER" id="PTHR42829:SF2">
    <property type="entry name" value="NADH-UBIQUINONE OXIDOREDUCTASE CHAIN 5"/>
    <property type="match status" value="1"/>
</dbReference>
<dbReference type="GO" id="GO:0003954">
    <property type="term" value="F:NADH dehydrogenase activity"/>
    <property type="evidence" value="ECO:0007669"/>
    <property type="project" value="TreeGrafter"/>
</dbReference>
<dbReference type="GO" id="GO:0042773">
    <property type="term" value="P:ATP synthesis coupled electron transport"/>
    <property type="evidence" value="ECO:0007669"/>
    <property type="project" value="InterPro"/>
</dbReference>
<evidence type="ECO:0000256" key="6">
    <source>
        <dbReference type="SAM" id="Phobius"/>
    </source>
</evidence>
<dbReference type="InterPro" id="IPR018393">
    <property type="entry name" value="NADHpl_OxRdtase_5_subgr"/>
</dbReference>
<feature type="transmembrane region" description="Helical" evidence="6">
    <location>
        <begin position="6"/>
        <end position="23"/>
    </location>
</feature>